<gene>
    <name evidence="7" type="ORF">JD276_06155</name>
</gene>
<dbReference type="GO" id="GO:0005886">
    <property type="term" value="C:plasma membrane"/>
    <property type="evidence" value="ECO:0007669"/>
    <property type="project" value="UniProtKB-SubCell"/>
</dbReference>
<evidence type="ECO:0000256" key="3">
    <source>
        <dbReference type="ARBA" id="ARBA00022692"/>
    </source>
</evidence>
<feature type="transmembrane region" description="Helical" evidence="6">
    <location>
        <begin position="315"/>
        <end position="331"/>
    </location>
</feature>
<keyword evidence="5 6" id="KW-0472">Membrane</keyword>
<feature type="transmembrane region" description="Helical" evidence="6">
    <location>
        <begin position="33"/>
        <end position="52"/>
    </location>
</feature>
<proteinExistence type="predicted"/>
<reference evidence="7" key="1">
    <citation type="submission" date="2020-12" db="EMBL/GenBank/DDBJ databases">
        <title>Leucobacter sp. CAS1, isolated from Chromium sludge.</title>
        <authorList>
            <person name="Xu Z."/>
        </authorList>
    </citation>
    <scope>NUCLEOTIDE SEQUENCE</scope>
    <source>
        <strain evidence="7">CSA1</strain>
    </source>
</reference>
<feature type="transmembrane region" description="Helical" evidence="6">
    <location>
        <begin position="233"/>
        <end position="253"/>
    </location>
</feature>
<keyword evidence="8" id="KW-1185">Reference proteome</keyword>
<dbReference type="GO" id="GO:0022857">
    <property type="term" value="F:transmembrane transporter activity"/>
    <property type="evidence" value="ECO:0007669"/>
    <property type="project" value="InterPro"/>
</dbReference>
<dbReference type="CDD" id="cd06579">
    <property type="entry name" value="TM_PBP1_transp_AraH_like"/>
    <property type="match status" value="1"/>
</dbReference>
<dbReference type="AlphaFoldDB" id="A0A934Q6J2"/>
<comment type="subcellular location">
    <subcellularLocation>
        <location evidence="1">Cell membrane</location>
        <topology evidence="1">Multi-pass membrane protein</topology>
    </subcellularLocation>
</comment>
<organism evidence="7 8">
    <name type="scientific">Leucobacter chromiisoli</name>
    <dbReference type="NCBI Taxonomy" id="2796471"/>
    <lineage>
        <taxon>Bacteria</taxon>
        <taxon>Bacillati</taxon>
        <taxon>Actinomycetota</taxon>
        <taxon>Actinomycetes</taxon>
        <taxon>Micrococcales</taxon>
        <taxon>Microbacteriaceae</taxon>
        <taxon>Leucobacter</taxon>
    </lineage>
</organism>
<evidence type="ECO:0000256" key="1">
    <source>
        <dbReference type="ARBA" id="ARBA00004651"/>
    </source>
</evidence>
<dbReference type="PANTHER" id="PTHR32196">
    <property type="entry name" value="ABC TRANSPORTER PERMEASE PROTEIN YPHD-RELATED-RELATED"/>
    <property type="match status" value="1"/>
</dbReference>
<dbReference type="Proteomes" id="UP000608530">
    <property type="component" value="Unassembled WGS sequence"/>
</dbReference>
<comment type="caution">
    <text evidence="7">The sequence shown here is derived from an EMBL/GenBank/DDBJ whole genome shotgun (WGS) entry which is preliminary data.</text>
</comment>
<dbReference type="InterPro" id="IPR001851">
    <property type="entry name" value="ABC_transp_permease"/>
</dbReference>
<feature type="transmembrane region" description="Helical" evidence="6">
    <location>
        <begin position="64"/>
        <end position="83"/>
    </location>
</feature>
<keyword evidence="2" id="KW-1003">Cell membrane</keyword>
<evidence type="ECO:0000313" key="8">
    <source>
        <dbReference type="Proteomes" id="UP000608530"/>
    </source>
</evidence>
<feature type="transmembrane region" description="Helical" evidence="6">
    <location>
        <begin position="291"/>
        <end position="309"/>
    </location>
</feature>
<keyword evidence="3 6" id="KW-0812">Transmembrane</keyword>
<dbReference type="RefSeq" id="WP_200114789.1">
    <property type="nucleotide sequence ID" value="NZ_JAEHOH010000007.1"/>
</dbReference>
<keyword evidence="4 6" id="KW-1133">Transmembrane helix</keyword>
<feature type="transmembrane region" description="Helical" evidence="6">
    <location>
        <begin position="181"/>
        <end position="202"/>
    </location>
</feature>
<name>A0A934Q6J2_9MICO</name>
<protein>
    <submittedName>
        <fullName evidence="7">ABC transporter permease</fullName>
    </submittedName>
</protein>
<feature type="transmembrane region" description="Helical" evidence="6">
    <location>
        <begin position="141"/>
        <end position="161"/>
    </location>
</feature>
<evidence type="ECO:0000256" key="6">
    <source>
        <dbReference type="SAM" id="Phobius"/>
    </source>
</evidence>
<feature type="transmembrane region" description="Helical" evidence="6">
    <location>
        <begin position="115"/>
        <end position="134"/>
    </location>
</feature>
<evidence type="ECO:0000256" key="5">
    <source>
        <dbReference type="ARBA" id="ARBA00023136"/>
    </source>
</evidence>
<evidence type="ECO:0000313" key="7">
    <source>
        <dbReference type="EMBL" id="MBK0418616.1"/>
    </source>
</evidence>
<evidence type="ECO:0000256" key="2">
    <source>
        <dbReference type="ARBA" id="ARBA00022475"/>
    </source>
</evidence>
<sequence>MRNTRDDRTSTPTNTATAQPRTSIDRFDWRSRAVSVVPFAVLVLLVLVVTLRQPNFLGVASMRGLLLSLAPILLLALGQMFVILTGGIDLSFAATASFGTVLLALWLPGMGPGGIVLMLLAMAAIGFLNGLIVAKAQVPSFIVTLGALGLYSGLGLWISGASTIRISEGYEPLAALKDLRIAQMPAVGVFAILAAVLVFLGMHTLKRGRALHAMGLAEPAVLMSGISTVRLRILAFTTCSFFAGLAAVVMATAQRSGGPTLADSLQLPAIAAVVVGGTAITGGVGGAIKTLIGALIIVVLRVGLTAIGVDPSYEQIVYGCVVIAAVALTLDRSRLRAIK</sequence>
<dbReference type="EMBL" id="JAEHOH010000007">
    <property type="protein sequence ID" value="MBK0418616.1"/>
    <property type="molecule type" value="Genomic_DNA"/>
</dbReference>
<accession>A0A934Q6J2</accession>
<feature type="transmembrane region" description="Helical" evidence="6">
    <location>
        <begin position="90"/>
        <end position="109"/>
    </location>
</feature>
<feature type="transmembrane region" description="Helical" evidence="6">
    <location>
        <begin position="265"/>
        <end position="284"/>
    </location>
</feature>
<dbReference type="PANTHER" id="PTHR32196:SF72">
    <property type="entry name" value="RIBOSE IMPORT PERMEASE PROTEIN RBSC"/>
    <property type="match status" value="1"/>
</dbReference>
<dbReference type="Pfam" id="PF02653">
    <property type="entry name" value="BPD_transp_2"/>
    <property type="match status" value="1"/>
</dbReference>
<evidence type="ECO:0000256" key="4">
    <source>
        <dbReference type="ARBA" id="ARBA00022989"/>
    </source>
</evidence>